<accession>A0A382B1Z4</accession>
<dbReference type="SMART" id="SM00357">
    <property type="entry name" value="CSP"/>
    <property type="match status" value="1"/>
</dbReference>
<dbReference type="InterPro" id="IPR012156">
    <property type="entry name" value="Cold_shock_CspA"/>
</dbReference>
<dbReference type="PROSITE" id="PS51857">
    <property type="entry name" value="CSD_2"/>
    <property type="match status" value="1"/>
</dbReference>
<dbReference type="PRINTS" id="PR00050">
    <property type="entry name" value="COLDSHOCK"/>
</dbReference>
<dbReference type="CDD" id="cd04458">
    <property type="entry name" value="CSP_CDS"/>
    <property type="match status" value="1"/>
</dbReference>
<dbReference type="GO" id="GO:0005737">
    <property type="term" value="C:cytoplasm"/>
    <property type="evidence" value="ECO:0007669"/>
    <property type="project" value="UniProtKB-SubCell"/>
</dbReference>
<evidence type="ECO:0000259" key="3">
    <source>
        <dbReference type="PROSITE" id="PS51857"/>
    </source>
</evidence>
<evidence type="ECO:0000313" key="4">
    <source>
        <dbReference type="EMBL" id="SVB07237.1"/>
    </source>
</evidence>
<dbReference type="Gene3D" id="2.40.50.140">
    <property type="entry name" value="Nucleic acid-binding proteins"/>
    <property type="match status" value="1"/>
</dbReference>
<evidence type="ECO:0000256" key="2">
    <source>
        <dbReference type="ARBA" id="ARBA00022490"/>
    </source>
</evidence>
<dbReference type="GO" id="GO:0003676">
    <property type="term" value="F:nucleic acid binding"/>
    <property type="evidence" value="ECO:0007669"/>
    <property type="project" value="InterPro"/>
</dbReference>
<proteinExistence type="predicted"/>
<keyword evidence="2" id="KW-0963">Cytoplasm</keyword>
<dbReference type="FunFam" id="2.40.50.140:FF:000006">
    <property type="entry name" value="Cold shock protein CspC"/>
    <property type="match status" value="1"/>
</dbReference>
<dbReference type="Pfam" id="PF00313">
    <property type="entry name" value="CSD"/>
    <property type="match status" value="1"/>
</dbReference>
<dbReference type="Gene3D" id="6.20.370.130">
    <property type="match status" value="1"/>
</dbReference>
<comment type="subcellular location">
    <subcellularLocation>
        <location evidence="1">Cytoplasm</location>
    </subcellularLocation>
</comment>
<reference evidence="4" key="1">
    <citation type="submission" date="2018-05" db="EMBL/GenBank/DDBJ databases">
        <authorList>
            <person name="Lanie J.A."/>
            <person name="Ng W.-L."/>
            <person name="Kazmierczak K.M."/>
            <person name="Andrzejewski T.M."/>
            <person name="Davidsen T.M."/>
            <person name="Wayne K.J."/>
            <person name="Tettelin H."/>
            <person name="Glass J.I."/>
            <person name="Rusch D."/>
            <person name="Podicherti R."/>
            <person name="Tsui H.-C.T."/>
            <person name="Winkler M.E."/>
        </authorList>
    </citation>
    <scope>NUCLEOTIDE SEQUENCE</scope>
</reference>
<organism evidence="4">
    <name type="scientific">marine metagenome</name>
    <dbReference type="NCBI Taxonomy" id="408172"/>
    <lineage>
        <taxon>unclassified sequences</taxon>
        <taxon>metagenomes</taxon>
        <taxon>ecological metagenomes</taxon>
    </lineage>
</organism>
<dbReference type="PANTHER" id="PTHR11544">
    <property type="entry name" value="COLD SHOCK DOMAIN CONTAINING PROTEINS"/>
    <property type="match status" value="1"/>
</dbReference>
<protein>
    <recommendedName>
        <fullName evidence="3">CSD domain-containing protein</fullName>
    </recommendedName>
</protein>
<evidence type="ECO:0000256" key="1">
    <source>
        <dbReference type="ARBA" id="ARBA00004496"/>
    </source>
</evidence>
<dbReference type="InterPro" id="IPR011129">
    <property type="entry name" value="CSD"/>
</dbReference>
<name>A0A382B1Z4_9ZZZZ</name>
<dbReference type="InterPro" id="IPR050181">
    <property type="entry name" value="Cold_shock_domain"/>
</dbReference>
<feature type="domain" description="CSD" evidence="3">
    <location>
        <begin position="1"/>
        <end position="67"/>
    </location>
</feature>
<gene>
    <name evidence="4" type="ORF">METZ01_LOCUS160091</name>
</gene>
<dbReference type="SUPFAM" id="SSF50249">
    <property type="entry name" value="Nucleic acid-binding proteins"/>
    <property type="match status" value="1"/>
</dbReference>
<dbReference type="AlphaFoldDB" id="A0A382B1Z4"/>
<dbReference type="EMBL" id="UINC01027646">
    <property type="protein sequence ID" value="SVB07237.1"/>
    <property type="molecule type" value="Genomic_DNA"/>
</dbReference>
<dbReference type="InterPro" id="IPR002059">
    <property type="entry name" value="CSP_DNA-bd"/>
</dbReference>
<dbReference type="PIRSF" id="PIRSF002599">
    <property type="entry name" value="Cold_shock_A"/>
    <property type="match status" value="1"/>
</dbReference>
<dbReference type="InterPro" id="IPR012340">
    <property type="entry name" value="NA-bd_OB-fold"/>
</dbReference>
<sequence>MNTGTVKWFDTKKGYGFVADSVSDGKDYFVHFSDIQSEGFKTLEEGQKVTFEVGEGRQGPVAKNVIATD</sequence>